<reference evidence="3 4" key="1">
    <citation type="submission" date="2019-06" db="EMBL/GenBank/DDBJ databases">
        <title>Wine fermentation using esterase from Monascus purpureus.</title>
        <authorList>
            <person name="Geng C."/>
            <person name="Zhang Y."/>
        </authorList>
    </citation>
    <scope>NUCLEOTIDE SEQUENCE [LARGE SCALE GENOMIC DNA]</scope>
    <source>
        <strain evidence="3">HQ1</strain>
    </source>
</reference>
<dbReference type="CDD" id="cd19495">
    <property type="entry name" value="Elp6"/>
    <property type="match status" value="1"/>
</dbReference>
<comment type="caution">
    <text evidence="3">The sequence shown here is derived from an EMBL/GenBank/DDBJ whole genome shotgun (WGS) entry which is preliminary data.</text>
</comment>
<dbReference type="OrthoDB" id="9995306at2759"/>
<dbReference type="PANTHER" id="PTHR16184:SF6">
    <property type="entry name" value="ELONGATOR COMPLEX PROTEIN 6"/>
    <property type="match status" value="1"/>
</dbReference>
<protein>
    <recommendedName>
        <fullName evidence="5">Elongator complex protein 6</fullName>
    </recommendedName>
</protein>
<comment type="similarity">
    <text evidence="2">Belongs to the ELP6 family.</text>
</comment>
<dbReference type="PANTHER" id="PTHR16184">
    <property type="entry name" value="ELONGATOR COMPLEX PROTEIN 6"/>
    <property type="match status" value="1"/>
</dbReference>
<dbReference type="GO" id="GO:0002098">
    <property type="term" value="P:tRNA wobble uridine modification"/>
    <property type="evidence" value="ECO:0007669"/>
    <property type="project" value="InterPro"/>
</dbReference>
<name>A0A507QT08_MONPU</name>
<dbReference type="AlphaFoldDB" id="A0A507QT08"/>
<dbReference type="UniPathway" id="UPA00988"/>
<dbReference type="InterPro" id="IPR027417">
    <property type="entry name" value="P-loop_NTPase"/>
</dbReference>
<evidence type="ECO:0008006" key="5">
    <source>
        <dbReference type="Google" id="ProtNLM"/>
    </source>
</evidence>
<accession>A0A507QT08</accession>
<keyword evidence="4" id="KW-1185">Reference proteome</keyword>
<sequence>MPTQPALPPPLVPYLSSLSPSSLTLISSVLAATGNWLVLRYLHAALSSPSSSDADLKKRKVVLVSFLRGWEFWRTEAKRLEKAAERQIQELTAEKGLDLARLTDKREFAFIDGLSQLFSTPAPERTVSSTLPASVQSVRLSSRASLPIRPQPDAIPRQSNPIASNFNLSRASTACKQLHFSGSNLTALDALETDVASVIESLRKPSMKDGEQVEDETEVLLVIDQPDLFLAATGPGKGLGATEMGNWVMGLRQHAYATILTLSADSPLIHASTFDRQNATPLETEHAAFAVGLSHQARIVMQLRNLETGAASDVSGVLRVSKGGAWEGDEISAEENLEKEVLYFVQRDGGVRVFGRGE</sequence>
<proteinExistence type="inferred from homology"/>
<evidence type="ECO:0000313" key="3">
    <source>
        <dbReference type="EMBL" id="TQB72131.1"/>
    </source>
</evidence>
<comment type="pathway">
    <text evidence="1">tRNA modification; 5-methoxycarbonylmethyl-2-thiouridine-tRNA biosynthesis.</text>
</comment>
<gene>
    <name evidence="3" type="ORF">MPDQ_007031</name>
</gene>
<dbReference type="Gene3D" id="3.40.50.300">
    <property type="entry name" value="P-loop containing nucleotide triphosphate hydrolases"/>
    <property type="match status" value="1"/>
</dbReference>
<evidence type="ECO:0000313" key="4">
    <source>
        <dbReference type="Proteomes" id="UP000319663"/>
    </source>
</evidence>
<evidence type="ECO:0000256" key="2">
    <source>
        <dbReference type="ARBA" id="ARBA00008837"/>
    </source>
</evidence>
<evidence type="ECO:0000256" key="1">
    <source>
        <dbReference type="ARBA" id="ARBA00005043"/>
    </source>
</evidence>
<dbReference type="InterPro" id="IPR018627">
    <property type="entry name" value="ELP6"/>
</dbReference>
<organism evidence="3 4">
    <name type="scientific">Monascus purpureus</name>
    <name type="common">Red mold</name>
    <name type="synonym">Monascus anka</name>
    <dbReference type="NCBI Taxonomy" id="5098"/>
    <lineage>
        <taxon>Eukaryota</taxon>
        <taxon>Fungi</taxon>
        <taxon>Dikarya</taxon>
        <taxon>Ascomycota</taxon>
        <taxon>Pezizomycotina</taxon>
        <taxon>Eurotiomycetes</taxon>
        <taxon>Eurotiomycetidae</taxon>
        <taxon>Eurotiales</taxon>
        <taxon>Aspergillaceae</taxon>
        <taxon>Monascus</taxon>
    </lineage>
</organism>
<dbReference type="EMBL" id="VIFY01000069">
    <property type="protein sequence ID" value="TQB72131.1"/>
    <property type="molecule type" value="Genomic_DNA"/>
</dbReference>
<dbReference type="Proteomes" id="UP000319663">
    <property type="component" value="Unassembled WGS sequence"/>
</dbReference>
<dbReference type="GO" id="GO:0033588">
    <property type="term" value="C:elongator holoenzyme complex"/>
    <property type="evidence" value="ECO:0007669"/>
    <property type="project" value="InterPro"/>
</dbReference>